<evidence type="ECO:0000256" key="6">
    <source>
        <dbReference type="ARBA" id="ARBA00023004"/>
    </source>
</evidence>
<comment type="similarity">
    <text evidence="2">Belongs to the cytochrome P450 family.</text>
</comment>
<dbReference type="InterPro" id="IPR001128">
    <property type="entry name" value="Cyt_P450"/>
</dbReference>
<dbReference type="Gene3D" id="1.10.630.10">
    <property type="entry name" value="Cytochrome P450"/>
    <property type="match status" value="1"/>
</dbReference>
<dbReference type="Gramene" id="Kaladp0068s0163.1.v1.1">
    <property type="protein sequence ID" value="Kaladp0068s0163.1.v1.1.CDS.1"/>
    <property type="gene ID" value="Kaladp0068s0163.v1.1"/>
</dbReference>
<dbReference type="OMA" id="KHEAHAG"/>
<evidence type="ECO:0000256" key="7">
    <source>
        <dbReference type="ARBA" id="ARBA00023033"/>
    </source>
</evidence>
<keyword evidence="3" id="KW-0349">Heme</keyword>
<accession>A0A7N0UHB0</accession>
<evidence type="ECO:0000256" key="5">
    <source>
        <dbReference type="ARBA" id="ARBA00023002"/>
    </source>
</evidence>
<evidence type="ECO:0000256" key="4">
    <source>
        <dbReference type="ARBA" id="ARBA00022723"/>
    </source>
</evidence>
<dbReference type="PRINTS" id="PR00463">
    <property type="entry name" value="EP450I"/>
</dbReference>
<name>A0A7N0UHB0_KALFE</name>
<evidence type="ECO:0000256" key="3">
    <source>
        <dbReference type="ARBA" id="ARBA00022617"/>
    </source>
</evidence>
<dbReference type="Pfam" id="PF00067">
    <property type="entry name" value="p450"/>
    <property type="match status" value="1"/>
</dbReference>
<dbReference type="GO" id="GO:0005506">
    <property type="term" value="F:iron ion binding"/>
    <property type="evidence" value="ECO:0007669"/>
    <property type="project" value="InterPro"/>
</dbReference>
<evidence type="ECO:0008006" key="10">
    <source>
        <dbReference type="Google" id="ProtNLM"/>
    </source>
</evidence>
<protein>
    <recommendedName>
        <fullName evidence="10">Cytochrome P450</fullName>
    </recommendedName>
</protein>
<proteinExistence type="inferred from homology"/>
<comment type="cofactor">
    <cofactor evidence="1">
        <name>heme</name>
        <dbReference type="ChEBI" id="CHEBI:30413"/>
    </cofactor>
</comment>
<dbReference type="AlphaFoldDB" id="A0A7N0UHB0"/>
<sequence length="269" mass="29910">MSLDTIIRLLSRPMWPLLALILLACPLLLLLLRLIRKPKQCPNKPPSPPKLPIIGNLHQLDALLHQSLAKLAEKCGPVMLLHFGPEPAIVISSAAAAKEALKTRDADFSSRPRMFCGAKITYNYSDVALVPYSEYWRQMKKITTLELYSSKRVQSFGSVRVDEVNAMLESLAVSAAKGEAVDLGEMMFTLTASIMFKIAFGTSFKGSMMDDKGFEKLVHEAEGLLGTFAAADFFGCVGWVVDKLTGLHLRLDRTFRRLDQFFQHVVPIV</sequence>
<keyword evidence="6" id="KW-0408">Iron</keyword>
<keyword evidence="9" id="KW-1185">Reference proteome</keyword>
<dbReference type="Proteomes" id="UP000594263">
    <property type="component" value="Unplaced"/>
</dbReference>
<evidence type="ECO:0000313" key="8">
    <source>
        <dbReference type="EnsemblPlants" id="Kaladp0068s0163.1.v1.1.CDS.1"/>
    </source>
</evidence>
<organism evidence="8 9">
    <name type="scientific">Kalanchoe fedtschenkoi</name>
    <name type="common">Lavender scallops</name>
    <name type="synonym">South American air plant</name>
    <dbReference type="NCBI Taxonomy" id="63787"/>
    <lineage>
        <taxon>Eukaryota</taxon>
        <taxon>Viridiplantae</taxon>
        <taxon>Streptophyta</taxon>
        <taxon>Embryophyta</taxon>
        <taxon>Tracheophyta</taxon>
        <taxon>Spermatophyta</taxon>
        <taxon>Magnoliopsida</taxon>
        <taxon>eudicotyledons</taxon>
        <taxon>Gunneridae</taxon>
        <taxon>Pentapetalae</taxon>
        <taxon>Saxifragales</taxon>
        <taxon>Crassulaceae</taxon>
        <taxon>Kalanchoe</taxon>
    </lineage>
</organism>
<reference evidence="8" key="1">
    <citation type="submission" date="2021-01" db="UniProtKB">
        <authorList>
            <consortium name="EnsemblPlants"/>
        </authorList>
    </citation>
    <scope>IDENTIFICATION</scope>
</reference>
<dbReference type="GO" id="GO:0020037">
    <property type="term" value="F:heme binding"/>
    <property type="evidence" value="ECO:0007669"/>
    <property type="project" value="InterPro"/>
</dbReference>
<dbReference type="GO" id="GO:0016705">
    <property type="term" value="F:oxidoreductase activity, acting on paired donors, with incorporation or reduction of molecular oxygen"/>
    <property type="evidence" value="ECO:0007669"/>
    <property type="project" value="InterPro"/>
</dbReference>
<evidence type="ECO:0000313" key="9">
    <source>
        <dbReference type="Proteomes" id="UP000594263"/>
    </source>
</evidence>
<dbReference type="EnsemblPlants" id="Kaladp0068s0163.1.v1.1">
    <property type="protein sequence ID" value="Kaladp0068s0163.1.v1.1.CDS.1"/>
    <property type="gene ID" value="Kaladp0068s0163.v1.1"/>
</dbReference>
<dbReference type="PANTHER" id="PTHR47955:SF19">
    <property type="entry name" value="CYTOCHROME P450 71A9-LIKE ISOFORM X1"/>
    <property type="match status" value="1"/>
</dbReference>
<dbReference type="SUPFAM" id="SSF48264">
    <property type="entry name" value="Cytochrome P450"/>
    <property type="match status" value="1"/>
</dbReference>
<keyword evidence="4" id="KW-0479">Metal-binding</keyword>
<dbReference type="PANTHER" id="PTHR47955">
    <property type="entry name" value="CYTOCHROME P450 FAMILY 71 PROTEIN"/>
    <property type="match status" value="1"/>
</dbReference>
<evidence type="ECO:0000256" key="1">
    <source>
        <dbReference type="ARBA" id="ARBA00001971"/>
    </source>
</evidence>
<evidence type="ECO:0000256" key="2">
    <source>
        <dbReference type="ARBA" id="ARBA00010617"/>
    </source>
</evidence>
<keyword evidence="5" id="KW-0560">Oxidoreductase</keyword>
<dbReference type="InterPro" id="IPR036396">
    <property type="entry name" value="Cyt_P450_sf"/>
</dbReference>
<dbReference type="InterPro" id="IPR002401">
    <property type="entry name" value="Cyt_P450_E_grp-I"/>
</dbReference>
<dbReference type="GO" id="GO:0004497">
    <property type="term" value="F:monooxygenase activity"/>
    <property type="evidence" value="ECO:0007669"/>
    <property type="project" value="UniProtKB-KW"/>
</dbReference>
<keyword evidence="7" id="KW-0503">Monooxygenase</keyword>